<evidence type="ECO:0000256" key="1">
    <source>
        <dbReference type="ARBA" id="ARBA00004141"/>
    </source>
</evidence>
<feature type="non-terminal residue" evidence="7">
    <location>
        <position position="859"/>
    </location>
</feature>
<keyword evidence="4 5" id="KW-0472">Membrane</keyword>
<keyword evidence="8" id="KW-1185">Reference proteome</keyword>
<dbReference type="InterPro" id="IPR044861">
    <property type="entry name" value="IPNS-like_FE2OG_OXY"/>
</dbReference>
<dbReference type="InterPro" id="IPR027443">
    <property type="entry name" value="IPNS-like_sf"/>
</dbReference>
<evidence type="ECO:0000259" key="6">
    <source>
        <dbReference type="PROSITE" id="PS51471"/>
    </source>
</evidence>
<keyword evidence="3 5" id="KW-1133">Transmembrane helix</keyword>
<dbReference type="Pfam" id="PF14226">
    <property type="entry name" value="DIOX_N"/>
    <property type="match status" value="1"/>
</dbReference>
<dbReference type="AlphaFoldDB" id="A0A4S2L0A1"/>
<dbReference type="Proteomes" id="UP000310200">
    <property type="component" value="Unassembled WGS sequence"/>
</dbReference>
<feature type="transmembrane region" description="Helical" evidence="5">
    <location>
        <begin position="109"/>
        <end position="131"/>
    </location>
</feature>
<feature type="non-terminal residue" evidence="7">
    <location>
        <position position="1"/>
    </location>
</feature>
<feature type="domain" description="Fe2OG dioxygenase" evidence="6">
    <location>
        <begin position="540"/>
        <end position="642"/>
    </location>
</feature>
<comment type="caution">
    <text evidence="7">The sequence shown here is derived from an EMBL/GenBank/DDBJ whole genome shotgun (WGS) entry which is preliminary data.</text>
</comment>
<feature type="transmembrane region" description="Helical" evidence="5">
    <location>
        <begin position="773"/>
        <end position="794"/>
    </location>
</feature>
<dbReference type="Gene3D" id="2.60.120.330">
    <property type="entry name" value="B-lactam Antibiotic, Isopenicillin N Synthase, Chain"/>
    <property type="match status" value="1"/>
</dbReference>
<feature type="transmembrane region" description="Helical" evidence="5">
    <location>
        <begin position="245"/>
        <end position="271"/>
    </location>
</feature>
<evidence type="ECO:0000313" key="8">
    <source>
        <dbReference type="Proteomes" id="UP000310200"/>
    </source>
</evidence>
<dbReference type="PROSITE" id="PS51471">
    <property type="entry name" value="FE2OG_OXY"/>
    <property type="match status" value="1"/>
</dbReference>
<dbReference type="InterPro" id="IPR018499">
    <property type="entry name" value="Tetraspanin/Peripherin"/>
</dbReference>
<evidence type="ECO:0000313" key="7">
    <source>
        <dbReference type="EMBL" id="TGZ53878.1"/>
    </source>
</evidence>
<evidence type="ECO:0000256" key="2">
    <source>
        <dbReference type="ARBA" id="ARBA00022692"/>
    </source>
</evidence>
<keyword evidence="2 5" id="KW-0812">Transmembrane</keyword>
<dbReference type="Pfam" id="PF00335">
    <property type="entry name" value="Tetraspanin"/>
    <property type="match status" value="1"/>
</dbReference>
<protein>
    <recommendedName>
        <fullName evidence="6">Fe2OG dioxygenase domain-containing protein</fullName>
    </recommendedName>
</protein>
<reference evidence="7 8" key="1">
    <citation type="journal article" date="2019" name="Philos. Trans. R. Soc. Lond., B, Biol. Sci.">
        <title>Ant behaviour and brain gene expression of defending hosts depend on the ecological success of the intruding social parasite.</title>
        <authorList>
            <person name="Kaur R."/>
            <person name="Stoldt M."/>
            <person name="Jongepier E."/>
            <person name="Feldmeyer B."/>
            <person name="Menzel F."/>
            <person name="Bornberg-Bauer E."/>
            <person name="Foitzik S."/>
        </authorList>
    </citation>
    <scope>NUCLEOTIDE SEQUENCE [LARGE SCALE GENOMIC DNA]</scope>
    <source>
        <tissue evidence="7">Whole body</tissue>
    </source>
</reference>
<dbReference type="GO" id="GO:0016020">
    <property type="term" value="C:membrane"/>
    <property type="evidence" value="ECO:0007669"/>
    <property type="project" value="UniProtKB-SubCell"/>
</dbReference>
<dbReference type="InterPro" id="IPR005123">
    <property type="entry name" value="Oxoglu/Fe-dep_dioxygenase_dom"/>
</dbReference>
<dbReference type="EMBL" id="QBLH01000889">
    <property type="protein sequence ID" value="TGZ53878.1"/>
    <property type="molecule type" value="Genomic_DNA"/>
</dbReference>
<dbReference type="InterPro" id="IPR008952">
    <property type="entry name" value="Tetraspanin_EC2_sf"/>
</dbReference>
<organism evidence="7 8">
    <name type="scientific">Temnothorax longispinosus</name>
    <dbReference type="NCBI Taxonomy" id="300112"/>
    <lineage>
        <taxon>Eukaryota</taxon>
        <taxon>Metazoa</taxon>
        <taxon>Ecdysozoa</taxon>
        <taxon>Arthropoda</taxon>
        <taxon>Hexapoda</taxon>
        <taxon>Insecta</taxon>
        <taxon>Pterygota</taxon>
        <taxon>Neoptera</taxon>
        <taxon>Endopterygota</taxon>
        <taxon>Hymenoptera</taxon>
        <taxon>Apocrita</taxon>
        <taxon>Aculeata</taxon>
        <taxon>Formicoidea</taxon>
        <taxon>Formicidae</taxon>
        <taxon>Myrmicinae</taxon>
        <taxon>Temnothorax</taxon>
    </lineage>
</organism>
<dbReference type="STRING" id="300112.A0A4S2L0A1"/>
<evidence type="ECO:0000256" key="3">
    <source>
        <dbReference type="ARBA" id="ARBA00022989"/>
    </source>
</evidence>
<gene>
    <name evidence="7" type="ORF">DBV15_01847</name>
</gene>
<accession>A0A4S2L0A1</accession>
<dbReference type="InterPro" id="IPR050231">
    <property type="entry name" value="Iron_ascorbate_oxido_reductase"/>
</dbReference>
<dbReference type="SUPFAM" id="SSF48652">
    <property type="entry name" value="Tetraspanin"/>
    <property type="match status" value="1"/>
</dbReference>
<dbReference type="PANTHER" id="PTHR47990">
    <property type="entry name" value="2-OXOGLUTARATE (2OG) AND FE(II)-DEPENDENT OXYGENASE SUPERFAMILY PROTEIN-RELATED"/>
    <property type="match status" value="1"/>
</dbReference>
<dbReference type="Pfam" id="PF03171">
    <property type="entry name" value="2OG-FeII_Oxy"/>
    <property type="match status" value="1"/>
</dbReference>
<sequence>FKKLYPILAHDAYRLVYRKRVSCTCGWEVKFGYGVAFTLAVFEAKRLLVLALEIFAEWQVIRIAGGFQPVALTLADVTLGLPCALITVRTIRRRKSNLCPKTRRVLRCLLIMIIVCTAMNTTTLVSIGYHINVRQDTLIDVFNASMHLYATVTSYKYAIDEIQFVLQCCGHSSYTDWFLFDWQKVDYASRVEMAEQNRISDEDYRSLGVPFSCCNLRAAAPCMHLEMTDDKTINVNGCAEVISPILLRIVIVAYVMTITLIVIQVLLAFLITRMVCRFVPLGTSFPRVRCSAVPFSITNTSSRTYVPRLFPLKKSAWRKRPSMHYCSLTAKDVFTKENRKIRPPKVRRRYPISNHGNWMSYCTSAPMVTHTCETLLSKCEIPIIDLAHMGTERCPQKGVVKQVASKLLRALSEKGLALLVNHGIPECKMKAAYRALDAFCELSEETRAKYERVSPDNHGYVKPGTEKFSDEMELRHTFNVTGCGRILPEDEVHGFRSAVDELTRDFKQLATMLLNALSVGLEQSHDFLLSKHAHILGPGNASTMRLLYYPPLGAPVQGLTRCGAHCDYGTFTLLAQDCEGGLEIQTGERWARVGHLPGAILVNTGELLGHWTNGQLPALRHRVVVPEHCGRGRHSIAFFVHPDDDIPIEPLDTKITIANQETTPCRLQKKKRSVLTAYQHLQRRFRETYAASDITFYNNVKFGYFIIGIFIFNRRYQLPVSAKCSSLCQMFFIFLQLSNNNVTDKHIRITPHNNVSLMLHYINRKLTFRYSSCFLSAAILCSCASCVAFSASLYRITIRTFLSFSTSNISSPAVGKFFHPIICTASDNLASITGFPEWSNMALTLAHVNPLTIVKQKLY</sequence>
<proteinExistence type="predicted"/>
<evidence type="ECO:0000256" key="5">
    <source>
        <dbReference type="SAM" id="Phobius"/>
    </source>
</evidence>
<dbReference type="Gene3D" id="1.10.1450.10">
    <property type="entry name" value="Tetraspanin"/>
    <property type="match status" value="1"/>
</dbReference>
<comment type="subcellular location">
    <subcellularLocation>
        <location evidence="1">Membrane</location>
        <topology evidence="1">Multi-pass membrane protein</topology>
    </subcellularLocation>
</comment>
<name>A0A4S2L0A1_9HYME</name>
<feature type="transmembrane region" description="Helical" evidence="5">
    <location>
        <begin position="70"/>
        <end position="88"/>
    </location>
</feature>
<evidence type="ECO:0000256" key="4">
    <source>
        <dbReference type="ARBA" id="ARBA00023136"/>
    </source>
</evidence>
<dbReference type="InterPro" id="IPR026992">
    <property type="entry name" value="DIOX_N"/>
</dbReference>
<dbReference type="SUPFAM" id="SSF51197">
    <property type="entry name" value="Clavaminate synthase-like"/>
    <property type="match status" value="1"/>
</dbReference>